<feature type="compositionally biased region" description="Basic and acidic residues" evidence="9">
    <location>
        <begin position="253"/>
        <end position="266"/>
    </location>
</feature>
<evidence type="ECO:0000256" key="1">
    <source>
        <dbReference type="ARBA" id="ARBA00007092"/>
    </source>
</evidence>
<dbReference type="GO" id="GO:0003906">
    <property type="term" value="F:DNA-(apurinic or apyrimidinic site) endonuclease activity"/>
    <property type="evidence" value="ECO:0007669"/>
    <property type="project" value="TreeGrafter"/>
</dbReference>
<dbReference type="PROSITE" id="PS51435">
    <property type="entry name" value="AP_NUCLEASE_F1_4"/>
    <property type="match status" value="1"/>
</dbReference>
<evidence type="ECO:0000256" key="3">
    <source>
        <dbReference type="ARBA" id="ARBA00022801"/>
    </source>
</evidence>
<accession>A0A7S4IER7</accession>
<keyword evidence="10" id="KW-0812">Transmembrane</keyword>
<feature type="site" description="Important for catalytic activity" evidence="7">
    <location>
        <position position="559"/>
    </location>
</feature>
<protein>
    <recommendedName>
        <fullName evidence="8">DNA-(apurinic or apyrimidinic site) endonuclease</fullName>
        <ecNumber evidence="8">3.1.-.-</ecNumber>
    </recommendedName>
</protein>
<reference evidence="12" key="1">
    <citation type="submission" date="2021-01" db="EMBL/GenBank/DDBJ databases">
        <authorList>
            <person name="Corre E."/>
            <person name="Pelletier E."/>
            <person name="Niang G."/>
            <person name="Scheremetjew M."/>
            <person name="Finn R."/>
            <person name="Kale V."/>
            <person name="Holt S."/>
            <person name="Cochrane G."/>
            <person name="Meng A."/>
            <person name="Brown T."/>
            <person name="Cohen L."/>
        </authorList>
    </citation>
    <scope>NUCLEOTIDE SEQUENCE</scope>
    <source>
        <strain evidence="12">Isolate 1302-5</strain>
    </source>
</reference>
<evidence type="ECO:0000259" key="11">
    <source>
        <dbReference type="Pfam" id="PF03372"/>
    </source>
</evidence>
<evidence type="ECO:0000256" key="5">
    <source>
        <dbReference type="PIRSR" id="PIRSR604808-1"/>
    </source>
</evidence>
<feature type="compositionally biased region" description="Polar residues" evidence="9">
    <location>
        <begin position="162"/>
        <end position="173"/>
    </location>
</feature>
<sequence length="605" mass="67068">MRRAHNSARVHRHTFLRVSRVTFVATTGLSINLALVGRQAHFLALAVPSKYSLALPSVSAAPLACFACNKDSNRVRRERIGQYFGHEPIGLSPFKVLDPSMSSTRRKATKSSSHQVEDASDGRQSSPSRKKVRRGVTGKRKTAVKPKKKQSGTPDRGDNGVHSGSDSDMSTCTGVVESKEVVSKKSATRSGGNSVVSKRQDDSSQSDSEAKQLGKEKAGKRNKRRTKEASSEDDAVKGKGSAKTSSSKKTKKADHQRQTERDDIPKLWDAKNAFEKHGSHTFKVMSWNVAGLRAVMKNHPTALPDLAKKYALDVIFLQETKLQECHVDDPKLKINGHLLNEEGFDSYYSCATAKKGYSGSAVFVKRRNVGSKKGSTKKKQATLSSFLKNKKEKSTGESTDLREIDAINLVPESVSYGLGKAEHDVEGRSISLHFPLFTLTGLYVPNSGQKLDRLPYRTEQWDSDLLQFMKQKEKDRGLPVVWLGDLNVAHTGMDTWNEGAKHLSKSAGTTPEERASFERQLEAGFVDAFRELHPDAKGHYTYWSQRAGNRAPNKGLRLDYFICSNVLMGKGKHENQKVIVRDSYMVPDQNGSDHCPIVLELEIKK</sequence>
<proteinExistence type="inferred from homology"/>
<feature type="active site" evidence="5">
    <location>
        <position position="443"/>
    </location>
</feature>
<keyword evidence="8" id="KW-0234">DNA repair</keyword>
<dbReference type="GO" id="GO:0005634">
    <property type="term" value="C:nucleus"/>
    <property type="evidence" value="ECO:0007669"/>
    <property type="project" value="TreeGrafter"/>
</dbReference>
<dbReference type="InterPro" id="IPR004808">
    <property type="entry name" value="AP_endonuc_1"/>
</dbReference>
<feature type="compositionally biased region" description="Basic residues" evidence="9">
    <location>
        <begin position="128"/>
        <end position="150"/>
    </location>
</feature>
<feature type="binding site" evidence="6">
    <location>
        <position position="594"/>
    </location>
    <ligand>
        <name>Mg(2+)</name>
        <dbReference type="ChEBI" id="CHEBI:18420"/>
        <label>1</label>
    </ligand>
</feature>
<keyword evidence="2 6" id="KW-0479">Metal-binding</keyword>
<feature type="compositionally biased region" description="Basic and acidic residues" evidence="9">
    <location>
        <begin position="227"/>
        <end position="237"/>
    </location>
</feature>
<feature type="region of interest" description="Disordered" evidence="9">
    <location>
        <begin position="95"/>
        <end position="266"/>
    </location>
</feature>
<dbReference type="EMBL" id="HBKQ01015563">
    <property type="protein sequence ID" value="CAE2227119.1"/>
    <property type="molecule type" value="Transcribed_RNA"/>
</dbReference>
<feature type="compositionally biased region" description="Basic and acidic residues" evidence="9">
    <location>
        <begin position="198"/>
        <end position="219"/>
    </location>
</feature>
<gene>
    <name evidence="12" type="ORF">OAUR00152_LOCUS10589</name>
</gene>
<evidence type="ECO:0000256" key="10">
    <source>
        <dbReference type="SAM" id="Phobius"/>
    </source>
</evidence>
<dbReference type="PANTHER" id="PTHR22748">
    <property type="entry name" value="AP ENDONUCLEASE"/>
    <property type="match status" value="1"/>
</dbReference>
<feature type="active site" description="Proton acceptor" evidence="5">
    <location>
        <position position="594"/>
    </location>
</feature>
<evidence type="ECO:0000256" key="6">
    <source>
        <dbReference type="PIRSR" id="PIRSR604808-2"/>
    </source>
</evidence>
<feature type="binding site" evidence="6">
    <location>
        <position position="485"/>
    </location>
    <ligand>
        <name>Mg(2+)</name>
        <dbReference type="ChEBI" id="CHEBI:18420"/>
        <label>1</label>
    </ligand>
</feature>
<dbReference type="Gene3D" id="3.60.10.10">
    <property type="entry name" value="Endonuclease/exonuclease/phosphatase"/>
    <property type="match status" value="1"/>
</dbReference>
<dbReference type="InterPro" id="IPR036691">
    <property type="entry name" value="Endo/exonu/phosph_ase_sf"/>
</dbReference>
<keyword evidence="8" id="KW-0227">DNA damage</keyword>
<dbReference type="GO" id="GO:0046872">
    <property type="term" value="F:metal ion binding"/>
    <property type="evidence" value="ECO:0007669"/>
    <property type="project" value="UniProtKB-KW"/>
</dbReference>
<dbReference type="AlphaFoldDB" id="A0A7S4IER7"/>
<evidence type="ECO:0000256" key="7">
    <source>
        <dbReference type="PIRSR" id="PIRSR604808-3"/>
    </source>
</evidence>
<evidence type="ECO:0000256" key="8">
    <source>
        <dbReference type="RuleBase" id="RU362131"/>
    </source>
</evidence>
<feature type="binding site" evidence="6">
    <location>
        <position position="319"/>
    </location>
    <ligand>
        <name>Mg(2+)</name>
        <dbReference type="ChEBI" id="CHEBI:18420"/>
        <label>1</label>
    </ligand>
</feature>
<keyword evidence="4 6" id="KW-0460">Magnesium</keyword>
<dbReference type="InterPro" id="IPR005135">
    <property type="entry name" value="Endo/exonuclease/phosphatase"/>
</dbReference>
<feature type="binding site" evidence="6">
    <location>
        <position position="487"/>
    </location>
    <ligand>
        <name>Mg(2+)</name>
        <dbReference type="ChEBI" id="CHEBI:18420"/>
        <label>1</label>
    </ligand>
</feature>
<evidence type="ECO:0000256" key="4">
    <source>
        <dbReference type="ARBA" id="ARBA00022842"/>
    </source>
</evidence>
<dbReference type="CDD" id="cd09087">
    <property type="entry name" value="Ape1-like_AP-endo"/>
    <property type="match status" value="1"/>
</dbReference>
<feature type="binding site" evidence="6">
    <location>
        <position position="593"/>
    </location>
    <ligand>
        <name>Mg(2+)</name>
        <dbReference type="ChEBI" id="CHEBI:18420"/>
        <label>1</label>
    </ligand>
</feature>
<feature type="domain" description="Endonuclease/exonuclease/phosphatase" evidence="11">
    <location>
        <begin position="285"/>
        <end position="594"/>
    </location>
</feature>
<feature type="site" description="Interaction with DNA substrate" evidence="7">
    <location>
        <position position="594"/>
    </location>
</feature>
<evidence type="ECO:0000256" key="9">
    <source>
        <dbReference type="SAM" id="MobiDB-lite"/>
    </source>
</evidence>
<name>A0A7S4IER7_9STRA</name>
<comment type="cofactor">
    <cofactor evidence="6 8">
        <name>Mg(2+)</name>
        <dbReference type="ChEBI" id="CHEBI:18420"/>
    </cofactor>
    <cofactor evidence="6 8">
        <name>Mn(2+)</name>
        <dbReference type="ChEBI" id="CHEBI:29035"/>
    </cofactor>
    <text evidence="6 8">Probably binds two magnesium or manganese ions per subunit.</text>
</comment>
<dbReference type="Pfam" id="PF03372">
    <property type="entry name" value="Exo_endo_phos"/>
    <property type="match status" value="1"/>
</dbReference>
<keyword evidence="10" id="KW-0472">Membrane</keyword>
<keyword evidence="10" id="KW-1133">Transmembrane helix</keyword>
<dbReference type="SUPFAM" id="SSF56219">
    <property type="entry name" value="DNase I-like"/>
    <property type="match status" value="1"/>
</dbReference>
<dbReference type="GO" id="GO:0006284">
    <property type="term" value="P:base-excision repair"/>
    <property type="evidence" value="ECO:0007669"/>
    <property type="project" value="TreeGrafter"/>
</dbReference>
<keyword evidence="3" id="KW-0378">Hydrolase</keyword>
<evidence type="ECO:0000256" key="2">
    <source>
        <dbReference type="ARBA" id="ARBA00022723"/>
    </source>
</evidence>
<feature type="binding site" evidence="6">
    <location>
        <position position="288"/>
    </location>
    <ligand>
        <name>Mg(2+)</name>
        <dbReference type="ChEBI" id="CHEBI:18420"/>
        <label>1</label>
    </ligand>
</feature>
<comment type="similarity">
    <text evidence="1 8">Belongs to the DNA repair enzymes AP/ExoA family.</text>
</comment>
<feature type="active site" description="Proton donor/acceptor" evidence="5">
    <location>
        <position position="485"/>
    </location>
</feature>
<organism evidence="12">
    <name type="scientific">Odontella aurita</name>
    <dbReference type="NCBI Taxonomy" id="265563"/>
    <lineage>
        <taxon>Eukaryota</taxon>
        <taxon>Sar</taxon>
        <taxon>Stramenopiles</taxon>
        <taxon>Ochrophyta</taxon>
        <taxon>Bacillariophyta</taxon>
        <taxon>Mediophyceae</taxon>
        <taxon>Biddulphiophycidae</taxon>
        <taxon>Eupodiscales</taxon>
        <taxon>Odontellaceae</taxon>
        <taxon>Odontella</taxon>
    </lineage>
</organism>
<dbReference type="GO" id="GO:0008081">
    <property type="term" value="F:phosphoric diester hydrolase activity"/>
    <property type="evidence" value="ECO:0007669"/>
    <property type="project" value="TreeGrafter"/>
</dbReference>
<feature type="transmembrane region" description="Helical" evidence="10">
    <location>
        <begin position="21"/>
        <end position="39"/>
    </location>
</feature>
<keyword evidence="6" id="KW-0464">Manganese</keyword>
<dbReference type="PANTHER" id="PTHR22748:SF6">
    <property type="entry name" value="DNA-(APURINIC OR APYRIMIDINIC SITE) ENDONUCLEASE"/>
    <property type="match status" value="1"/>
</dbReference>
<dbReference type="NCBIfam" id="TIGR00633">
    <property type="entry name" value="xth"/>
    <property type="match status" value="1"/>
</dbReference>
<dbReference type="GO" id="GO:0008311">
    <property type="term" value="F:double-stranded DNA 3'-5' DNA exonuclease activity"/>
    <property type="evidence" value="ECO:0007669"/>
    <property type="project" value="TreeGrafter"/>
</dbReference>
<evidence type="ECO:0000313" key="12">
    <source>
        <dbReference type="EMBL" id="CAE2227119.1"/>
    </source>
</evidence>
<dbReference type="EC" id="3.1.-.-" evidence="8"/>
<feature type="site" description="Transition state stabilizer" evidence="7">
    <location>
        <position position="487"/>
    </location>
</feature>